<dbReference type="RefSeq" id="WP_345375206.1">
    <property type="nucleotide sequence ID" value="NZ_BAABJX010000068.1"/>
</dbReference>
<keyword evidence="2" id="KW-0812">Transmembrane</keyword>
<dbReference type="EMBL" id="BAABJX010000068">
    <property type="protein sequence ID" value="GAA4851851.1"/>
    <property type="molecule type" value="Genomic_DNA"/>
</dbReference>
<sequence>MISTKQAVRAVTQFVNMQKNNDLTTAELHDAESKVPMLGRVKQQFQTMVNMAKDVYAGEFKVSKAHMAILVGAIVYVLTPVDAVPDFLPIIGWLDDIGIVSLAISTLGSIMEEYVRYKNGI</sequence>
<organism evidence="6 7">
    <name type="scientific">Algivirga pacifica</name>
    <dbReference type="NCBI Taxonomy" id="1162670"/>
    <lineage>
        <taxon>Bacteria</taxon>
        <taxon>Pseudomonadati</taxon>
        <taxon>Bacteroidota</taxon>
        <taxon>Cytophagia</taxon>
        <taxon>Cytophagales</taxon>
        <taxon>Flammeovirgaceae</taxon>
        <taxon>Algivirga</taxon>
    </lineage>
</organism>
<feature type="domain" description="DUF1232" evidence="5">
    <location>
        <begin position="68"/>
        <end position="102"/>
    </location>
</feature>
<dbReference type="Pfam" id="PF06803">
    <property type="entry name" value="DUF1232"/>
    <property type="match status" value="1"/>
</dbReference>
<accession>A0ABP9DPS1</accession>
<dbReference type="Proteomes" id="UP001500298">
    <property type="component" value="Unassembled WGS sequence"/>
</dbReference>
<evidence type="ECO:0000256" key="1">
    <source>
        <dbReference type="ARBA" id="ARBA00004127"/>
    </source>
</evidence>
<proteinExistence type="predicted"/>
<reference evidence="7" key="1">
    <citation type="journal article" date="2019" name="Int. J. Syst. Evol. Microbiol.">
        <title>The Global Catalogue of Microorganisms (GCM) 10K type strain sequencing project: providing services to taxonomists for standard genome sequencing and annotation.</title>
        <authorList>
            <consortium name="The Broad Institute Genomics Platform"/>
            <consortium name="The Broad Institute Genome Sequencing Center for Infectious Disease"/>
            <person name="Wu L."/>
            <person name="Ma J."/>
        </authorList>
    </citation>
    <scope>NUCLEOTIDE SEQUENCE [LARGE SCALE GENOMIC DNA]</scope>
    <source>
        <strain evidence="7">JCM 18326</strain>
    </source>
</reference>
<name>A0ABP9DPS1_9BACT</name>
<comment type="subcellular location">
    <subcellularLocation>
        <location evidence="1">Endomembrane system</location>
        <topology evidence="1">Multi-pass membrane protein</topology>
    </subcellularLocation>
</comment>
<evidence type="ECO:0000256" key="2">
    <source>
        <dbReference type="ARBA" id="ARBA00022692"/>
    </source>
</evidence>
<evidence type="ECO:0000256" key="4">
    <source>
        <dbReference type="ARBA" id="ARBA00023136"/>
    </source>
</evidence>
<protein>
    <submittedName>
        <fullName evidence="6">YkvA family protein</fullName>
    </submittedName>
</protein>
<keyword evidence="4" id="KW-0472">Membrane</keyword>
<gene>
    <name evidence="6" type="ORF">GCM10023331_40540</name>
</gene>
<evidence type="ECO:0000313" key="7">
    <source>
        <dbReference type="Proteomes" id="UP001500298"/>
    </source>
</evidence>
<evidence type="ECO:0000256" key="3">
    <source>
        <dbReference type="ARBA" id="ARBA00022989"/>
    </source>
</evidence>
<comment type="caution">
    <text evidence="6">The sequence shown here is derived from an EMBL/GenBank/DDBJ whole genome shotgun (WGS) entry which is preliminary data.</text>
</comment>
<evidence type="ECO:0000313" key="6">
    <source>
        <dbReference type="EMBL" id="GAA4851851.1"/>
    </source>
</evidence>
<keyword evidence="3" id="KW-1133">Transmembrane helix</keyword>
<keyword evidence="7" id="KW-1185">Reference proteome</keyword>
<evidence type="ECO:0000259" key="5">
    <source>
        <dbReference type="Pfam" id="PF06803"/>
    </source>
</evidence>
<dbReference type="InterPro" id="IPR010652">
    <property type="entry name" value="DUF1232"/>
</dbReference>